<protein>
    <recommendedName>
        <fullName evidence="2">Zinc-finger domain-containing protein</fullName>
    </recommendedName>
</protein>
<dbReference type="EMBL" id="JNSL01000091">
    <property type="protein sequence ID" value="KGA16188.1"/>
    <property type="molecule type" value="Genomic_DNA"/>
</dbReference>
<accession>A0A094SDD7</accession>
<evidence type="ECO:0000313" key="1">
    <source>
        <dbReference type="EMBL" id="KGA16188.1"/>
    </source>
</evidence>
<proteinExistence type="predicted"/>
<reference evidence="1" key="1">
    <citation type="submission" date="2014-06" db="EMBL/GenBank/DDBJ databases">
        <title>Key roles for freshwater Actinobacteria revealed by deep metagenomic sequencing.</title>
        <authorList>
            <person name="Ghai R."/>
            <person name="Mizuno C.M."/>
            <person name="Picazo A."/>
            <person name="Camacho A."/>
            <person name="Rodriguez-Valera F."/>
        </authorList>
    </citation>
    <scope>NUCLEOTIDE SEQUENCE</scope>
</reference>
<organism evidence="1">
    <name type="scientific">freshwater metagenome</name>
    <dbReference type="NCBI Taxonomy" id="449393"/>
    <lineage>
        <taxon>unclassified sequences</taxon>
        <taxon>metagenomes</taxon>
        <taxon>ecological metagenomes</taxon>
    </lineage>
</organism>
<evidence type="ECO:0008006" key="2">
    <source>
        <dbReference type="Google" id="ProtNLM"/>
    </source>
</evidence>
<sequence length="120" mass="13972">MECNEVMHALILFIDNEIEDAIQVQTFQSHFEECPQCLTEMEHERQVLTRMKSLLSDACCEEAPEDLQNRIAQQTALLASQMFSPTQVITEYRRTETTINGETHIEIETTHEIRRDFPLS</sequence>
<gene>
    <name evidence="1" type="ORF">GM51_13100</name>
</gene>
<name>A0A094SDD7_9ZZZZ</name>
<comment type="caution">
    <text evidence="1">The sequence shown here is derived from an EMBL/GenBank/DDBJ whole genome shotgun (WGS) entry which is preliminary data.</text>
</comment>
<dbReference type="AlphaFoldDB" id="A0A094SDD7"/>